<dbReference type="Gene3D" id="1.20.1070.10">
    <property type="entry name" value="Rhodopsin 7-helix transmembrane proteins"/>
    <property type="match status" value="1"/>
</dbReference>
<dbReference type="PANTHER" id="PTHR31552">
    <property type="entry name" value="SERPENTINE RECEPTOR CLASS GAMMA"/>
    <property type="match status" value="1"/>
</dbReference>
<dbReference type="AlphaFoldDB" id="A0A0K0G1J8"/>
<evidence type="ECO:0000256" key="1">
    <source>
        <dbReference type="ARBA" id="ARBA00004141"/>
    </source>
</evidence>
<keyword evidence="3 6" id="KW-0812">Transmembrane</keyword>
<comment type="similarity">
    <text evidence="2 6">Belongs to the nematode receptor-like protein srg family.</text>
</comment>
<evidence type="ECO:0000313" key="8">
    <source>
        <dbReference type="WBParaSite" id="SVE_1858900.1"/>
    </source>
</evidence>
<feature type="transmembrane region" description="Helical" evidence="6">
    <location>
        <begin position="6"/>
        <end position="31"/>
    </location>
</feature>
<protein>
    <recommendedName>
        <fullName evidence="6">Serpentine receptor class gamma</fullName>
    </recommendedName>
</protein>
<keyword evidence="7" id="KW-1185">Reference proteome</keyword>
<feature type="transmembrane region" description="Helical" evidence="6">
    <location>
        <begin position="52"/>
        <end position="71"/>
    </location>
</feature>
<comment type="caution">
    <text evidence="6">Lacks conserved residue(s) required for the propagation of feature annotation.</text>
</comment>
<dbReference type="WBParaSite" id="SVE_1858900.1">
    <property type="protein sequence ID" value="SVE_1858900.1"/>
    <property type="gene ID" value="SVE_1858900"/>
</dbReference>
<evidence type="ECO:0000256" key="2">
    <source>
        <dbReference type="ARBA" id="ARBA00005692"/>
    </source>
</evidence>
<sequence length="412" mass="47621">MENNNWTATVFYVIVSQQTTFMFLVTLLISINRYIAVKYPLSYKYHFSRSKITIILLCFIILSTMIGLRHISLNAKYKKSGLYDFFTPSLEFENVIYNRIICHFFIYGTISIATCIFNVMAVLTLKKQNKADNKSKSNLKYIKYSIFIFITLFIVETFFICKFIALNNGIKFFSYITIFLFVVGFDLTSVGDFYFLIYLSSELRKALKTNLGCSKKFNNKVNIKVIYRSINEDYSVTITFASPENRVNEIYKIPSRKPSRVNSPLNIGERKTPRNLRRRSLIPVASTPKRHPPLSRSTHNSRSTQINMEKGFSIGAILTPNSNDSFRNSEEDISPHISRMERKFRLLGIEDEGDKLDALFLSLSPGITEAYIAEFGEPTSYSTFVKNLKKRFDGRQTLLWTEITLADMKLNE</sequence>
<keyword evidence="4 6" id="KW-1133">Transmembrane helix</keyword>
<name>A0A0K0G1J8_STRVS</name>
<keyword evidence="5 6" id="KW-0472">Membrane</keyword>
<dbReference type="Proteomes" id="UP000035680">
    <property type="component" value="Unassembled WGS sequence"/>
</dbReference>
<accession>A0A0K0G1J8</accession>
<dbReference type="SUPFAM" id="SSF81321">
    <property type="entry name" value="Family A G protein-coupled receptor-like"/>
    <property type="match status" value="1"/>
</dbReference>
<dbReference type="GO" id="GO:0004888">
    <property type="term" value="F:transmembrane signaling receptor activity"/>
    <property type="evidence" value="ECO:0007669"/>
    <property type="project" value="InterPro"/>
</dbReference>
<dbReference type="InterPro" id="IPR000609">
    <property type="entry name" value="7TM_GPCR_serpentine_rcpt_Srg"/>
</dbReference>
<feature type="transmembrane region" description="Helical" evidence="6">
    <location>
        <begin position="146"/>
        <end position="166"/>
    </location>
</feature>
<reference evidence="7" key="1">
    <citation type="submission" date="2014-07" db="EMBL/GenBank/DDBJ databases">
        <authorList>
            <person name="Martin A.A"/>
            <person name="De Silva N."/>
        </authorList>
    </citation>
    <scope>NUCLEOTIDE SEQUENCE</scope>
</reference>
<proteinExistence type="inferred from homology"/>
<evidence type="ECO:0000256" key="4">
    <source>
        <dbReference type="ARBA" id="ARBA00022989"/>
    </source>
</evidence>
<organism evidence="7 8">
    <name type="scientific">Strongyloides venezuelensis</name>
    <name type="common">Threadworm</name>
    <dbReference type="NCBI Taxonomy" id="75913"/>
    <lineage>
        <taxon>Eukaryota</taxon>
        <taxon>Metazoa</taxon>
        <taxon>Ecdysozoa</taxon>
        <taxon>Nematoda</taxon>
        <taxon>Chromadorea</taxon>
        <taxon>Rhabditida</taxon>
        <taxon>Tylenchina</taxon>
        <taxon>Panagrolaimomorpha</taxon>
        <taxon>Strongyloidoidea</taxon>
        <taxon>Strongyloididae</taxon>
        <taxon>Strongyloides</taxon>
    </lineage>
</organism>
<comment type="subcellular location">
    <subcellularLocation>
        <location evidence="1">Membrane</location>
        <topology evidence="1">Multi-pass membrane protein</topology>
    </subcellularLocation>
</comment>
<reference evidence="8" key="2">
    <citation type="submission" date="2015-08" db="UniProtKB">
        <authorList>
            <consortium name="WormBaseParasite"/>
        </authorList>
    </citation>
    <scope>IDENTIFICATION</scope>
</reference>
<dbReference type="PANTHER" id="PTHR31552:SF8">
    <property type="entry name" value="SERPENTINE RECEPTOR CLASS GAMMA"/>
    <property type="match status" value="1"/>
</dbReference>
<evidence type="ECO:0000256" key="3">
    <source>
        <dbReference type="ARBA" id="ARBA00022692"/>
    </source>
</evidence>
<feature type="transmembrane region" description="Helical" evidence="6">
    <location>
        <begin position="104"/>
        <end position="125"/>
    </location>
</feature>
<feature type="transmembrane region" description="Helical" evidence="6">
    <location>
        <begin position="172"/>
        <end position="199"/>
    </location>
</feature>
<dbReference type="CDD" id="cd00637">
    <property type="entry name" value="7tm_classA_rhodopsin-like"/>
    <property type="match status" value="1"/>
</dbReference>
<evidence type="ECO:0000256" key="6">
    <source>
        <dbReference type="RuleBase" id="RU280813"/>
    </source>
</evidence>
<evidence type="ECO:0000256" key="5">
    <source>
        <dbReference type="ARBA" id="ARBA00023136"/>
    </source>
</evidence>
<dbReference type="Pfam" id="PF02118">
    <property type="entry name" value="Srg"/>
    <property type="match status" value="1"/>
</dbReference>
<dbReference type="GO" id="GO:0016020">
    <property type="term" value="C:membrane"/>
    <property type="evidence" value="ECO:0007669"/>
    <property type="project" value="UniProtKB-SubCell"/>
</dbReference>
<evidence type="ECO:0000313" key="7">
    <source>
        <dbReference type="Proteomes" id="UP000035680"/>
    </source>
</evidence>
<dbReference type="GO" id="GO:0007606">
    <property type="term" value="P:sensory perception of chemical stimulus"/>
    <property type="evidence" value="ECO:0007669"/>
    <property type="project" value="UniProtKB-UniRule"/>
</dbReference>